<evidence type="ECO:0000256" key="1">
    <source>
        <dbReference type="SAM" id="Phobius"/>
    </source>
</evidence>
<dbReference type="EMBL" id="PUHY01000005">
    <property type="protein sequence ID" value="PQO37681.1"/>
    <property type="molecule type" value="Genomic_DNA"/>
</dbReference>
<keyword evidence="1" id="KW-0472">Membrane</keyword>
<accession>A0A2S8G083</accession>
<comment type="caution">
    <text evidence="2">The sequence shown here is derived from an EMBL/GenBank/DDBJ whole genome shotgun (WGS) entry which is preliminary data.</text>
</comment>
<evidence type="ECO:0000313" key="2">
    <source>
        <dbReference type="EMBL" id="PQO37681.1"/>
    </source>
</evidence>
<dbReference type="PROSITE" id="PS51257">
    <property type="entry name" value="PROKAR_LIPOPROTEIN"/>
    <property type="match status" value="1"/>
</dbReference>
<evidence type="ECO:0000313" key="3">
    <source>
        <dbReference type="Proteomes" id="UP000238322"/>
    </source>
</evidence>
<dbReference type="AlphaFoldDB" id="A0A2S8G083"/>
<sequence length="573" mass="65085">MRGPSQIIAPAARDAYAEKLTRSVTFLLMGCACMRFWLFVFIFCFPLSTVGRAQDQWIKREIAVGRFTAEGEASRFEAIAELQQKVWQTKVTFQCENMRLDKMVEALTEKTGLSIRVDNGFLVHLSTPVTVDVSEVSLHSTLVMLLRPRGLAYRVDPDEIVITTLSAALHSPPIHFYETSDILPETPDLDPNNWDVLGPFREIADDEMRFGGIAQEGKCESYRNGVVVQASPRIHWEIKHLIEAVKKAKSLSSDHYSTTAIELPHAVANPDEVYQKLRTQRITWSQQDTTLAQVMKAIRLASGVPVCSDTEFVRHTELVGRKRLLNVDWEDRTIEQALDELTTEYDAGWRIADDRIEITSKSETHRTAVLKVYPVRDLVWYGLELPDEVKARLLPLDPGKLMLGGGSGIPPPNPFFDSDLPSLPDYHTVETVLPWYHGTVIESFSMADCFVIGATPQVHEQIAGLLQQLRRQQHAIAPEKFLAYLDKVEKEVITVDAFVYPERISFENMQALAAQIKEKVAPGSWNGEDAYIVVTNRRMLLRHQRKVLRETLPILGKVEGIKFGFPTWDRFWW</sequence>
<protein>
    <submittedName>
        <fullName evidence="2">Uncharacterized protein</fullName>
    </submittedName>
</protein>
<keyword evidence="1" id="KW-1133">Transmembrane helix</keyword>
<gene>
    <name evidence="2" type="ORF">C5Y83_06970</name>
</gene>
<proteinExistence type="predicted"/>
<dbReference type="Proteomes" id="UP000238322">
    <property type="component" value="Unassembled WGS sequence"/>
</dbReference>
<feature type="transmembrane region" description="Helical" evidence="1">
    <location>
        <begin position="26"/>
        <end position="50"/>
    </location>
</feature>
<keyword evidence="1" id="KW-0812">Transmembrane</keyword>
<name>A0A2S8G083_9BACT</name>
<reference evidence="2 3" key="1">
    <citation type="submission" date="2018-02" db="EMBL/GenBank/DDBJ databases">
        <title>Comparative genomes isolates from brazilian mangrove.</title>
        <authorList>
            <person name="Araujo J.E."/>
            <person name="Taketani R.G."/>
            <person name="Silva M.C.P."/>
            <person name="Loureco M.V."/>
            <person name="Andreote F.D."/>
        </authorList>
    </citation>
    <scope>NUCLEOTIDE SEQUENCE [LARGE SCALE GENOMIC DNA]</scope>
    <source>
        <strain evidence="2 3">Hex-1 MGV</strain>
    </source>
</reference>
<organism evidence="2 3">
    <name type="scientific">Blastopirellula marina</name>
    <dbReference type="NCBI Taxonomy" id="124"/>
    <lineage>
        <taxon>Bacteria</taxon>
        <taxon>Pseudomonadati</taxon>
        <taxon>Planctomycetota</taxon>
        <taxon>Planctomycetia</taxon>
        <taxon>Pirellulales</taxon>
        <taxon>Pirellulaceae</taxon>
        <taxon>Blastopirellula</taxon>
    </lineage>
</organism>